<dbReference type="SUPFAM" id="SSF53213">
    <property type="entry name" value="LigB-like"/>
    <property type="match status" value="1"/>
</dbReference>
<dbReference type="Proteomes" id="UP000249082">
    <property type="component" value="Unassembled WGS sequence"/>
</dbReference>
<keyword evidence="5" id="KW-0560">Oxidoreductase</keyword>
<keyword evidence="7" id="KW-0223">Dioxygenase</keyword>
<evidence type="ECO:0000313" key="7">
    <source>
        <dbReference type="EMBL" id="PZQ52946.1"/>
    </source>
</evidence>
<dbReference type="GO" id="GO:0016702">
    <property type="term" value="F:oxidoreductase activity, acting on single donors with incorporation of molecular oxygen, incorporation of two atoms of oxygen"/>
    <property type="evidence" value="ECO:0007669"/>
    <property type="project" value="UniProtKB-ARBA"/>
</dbReference>
<gene>
    <name evidence="7" type="ORF">DI555_17815</name>
</gene>
<dbReference type="GO" id="GO:0008270">
    <property type="term" value="F:zinc ion binding"/>
    <property type="evidence" value="ECO:0007669"/>
    <property type="project" value="InterPro"/>
</dbReference>
<evidence type="ECO:0000256" key="5">
    <source>
        <dbReference type="ARBA" id="ARBA00023002"/>
    </source>
</evidence>
<comment type="caution">
    <text evidence="7">The sequence shown here is derived from an EMBL/GenBank/DDBJ whole genome shotgun (WGS) entry which is preliminary data.</text>
</comment>
<dbReference type="NCBIfam" id="NF007914">
    <property type="entry name" value="PRK10628.1"/>
    <property type="match status" value="1"/>
</dbReference>
<comment type="similarity">
    <text evidence="2">Belongs to the DODA-type extradiol aromatic ring-opening dioxygenase family.</text>
</comment>
<dbReference type="Pfam" id="PF02900">
    <property type="entry name" value="LigB"/>
    <property type="match status" value="1"/>
</dbReference>
<name>A0A2W5NHG5_9SPHN</name>
<dbReference type="PIRSF" id="PIRSF006157">
    <property type="entry name" value="Doxgns_DODA"/>
    <property type="match status" value="1"/>
</dbReference>
<dbReference type="CDD" id="cd07363">
    <property type="entry name" value="45_DOPA_Dioxygenase"/>
    <property type="match status" value="1"/>
</dbReference>
<comment type="cofactor">
    <cofactor evidence="1">
        <name>Zn(2+)</name>
        <dbReference type="ChEBI" id="CHEBI:29105"/>
    </cofactor>
</comment>
<dbReference type="InterPro" id="IPR004183">
    <property type="entry name" value="Xdiol_dOase_suB"/>
</dbReference>
<reference evidence="7 8" key="1">
    <citation type="submission" date="2017-08" db="EMBL/GenBank/DDBJ databases">
        <title>Infants hospitalized years apart are colonized by the same room-sourced microbial strains.</title>
        <authorList>
            <person name="Brooks B."/>
            <person name="Olm M.R."/>
            <person name="Firek B.A."/>
            <person name="Baker R."/>
            <person name="Thomas B.C."/>
            <person name="Morowitz M.J."/>
            <person name="Banfield J.F."/>
        </authorList>
    </citation>
    <scope>NUCLEOTIDE SEQUENCE [LARGE SCALE GENOMIC DNA]</scope>
    <source>
        <strain evidence="7">S2_005_002_R2_33</strain>
    </source>
</reference>
<sequence>MSRLPIVFFGHGSPMVALEKSPVTRSWNQIAGSIGKPRAILCISAHWQTRGTAVTAMAQPRTIHDFGAFPQALFDVQYPAPGDPELAERVRELLEPMPVKMDANWGLDHGTWSVLVHAYPEADVPVIQLGMDLGKSPAEHWLVGRMLRPLRDEGVLIMGTGNIVHNLPAMDWANPAADPYPWAERFNSTMCRAIASDDPQTVIDYEALGDAARLSVPSSDHFLPLLYVLGARHEDEAATFEPDFIQHKSLSMTSVLIGGA</sequence>
<organism evidence="7 8">
    <name type="scientific">Novosphingobium pentaromativorans</name>
    <dbReference type="NCBI Taxonomy" id="205844"/>
    <lineage>
        <taxon>Bacteria</taxon>
        <taxon>Pseudomonadati</taxon>
        <taxon>Pseudomonadota</taxon>
        <taxon>Alphaproteobacteria</taxon>
        <taxon>Sphingomonadales</taxon>
        <taxon>Sphingomonadaceae</taxon>
        <taxon>Novosphingobium</taxon>
    </lineage>
</organism>
<evidence type="ECO:0000313" key="8">
    <source>
        <dbReference type="Proteomes" id="UP000249082"/>
    </source>
</evidence>
<dbReference type="GO" id="GO:0008198">
    <property type="term" value="F:ferrous iron binding"/>
    <property type="evidence" value="ECO:0007669"/>
    <property type="project" value="InterPro"/>
</dbReference>
<keyword evidence="4" id="KW-0862">Zinc</keyword>
<dbReference type="InterPro" id="IPR014436">
    <property type="entry name" value="Extradiol_dOase_DODA"/>
</dbReference>
<dbReference type="AlphaFoldDB" id="A0A2W5NHG5"/>
<accession>A0A2W5NHG5</accession>
<dbReference type="PANTHER" id="PTHR30096">
    <property type="entry name" value="4,5-DOPA DIOXYGENASE EXTRADIOL-LIKE PROTEIN"/>
    <property type="match status" value="1"/>
</dbReference>
<evidence type="ECO:0000256" key="4">
    <source>
        <dbReference type="ARBA" id="ARBA00022833"/>
    </source>
</evidence>
<evidence type="ECO:0000256" key="2">
    <source>
        <dbReference type="ARBA" id="ARBA00007581"/>
    </source>
</evidence>
<keyword evidence="3" id="KW-0479">Metal-binding</keyword>
<evidence type="ECO:0000256" key="3">
    <source>
        <dbReference type="ARBA" id="ARBA00022723"/>
    </source>
</evidence>
<evidence type="ECO:0000259" key="6">
    <source>
        <dbReference type="Pfam" id="PF02900"/>
    </source>
</evidence>
<dbReference type="Gene3D" id="3.40.830.10">
    <property type="entry name" value="LigB-like"/>
    <property type="match status" value="1"/>
</dbReference>
<protein>
    <submittedName>
        <fullName evidence="7">4,5-DOPA dioxygenase extradiol</fullName>
    </submittedName>
</protein>
<evidence type="ECO:0000256" key="1">
    <source>
        <dbReference type="ARBA" id="ARBA00001947"/>
    </source>
</evidence>
<dbReference type="EMBL" id="QFPX01000019">
    <property type="protein sequence ID" value="PZQ52946.1"/>
    <property type="molecule type" value="Genomic_DNA"/>
</dbReference>
<dbReference type="PANTHER" id="PTHR30096:SF0">
    <property type="entry name" value="4,5-DOPA DIOXYGENASE EXTRADIOL-LIKE PROTEIN"/>
    <property type="match status" value="1"/>
</dbReference>
<proteinExistence type="inferred from homology"/>
<feature type="domain" description="Extradiol ring-cleavage dioxygenase class III enzyme subunit B" evidence="6">
    <location>
        <begin position="25"/>
        <end position="245"/>
    </location>
</feature>